<dbReference type="WBParaSite" id="TCLT_0000092101-mRNA-1">
    <property type="protein sequence ID" value="TCLT_0000092101-mRNA-1"/>
    <property type="gene ID" value="TCLT_0000092101"/>
</dbReference>
<keyword evidence="3" id="KW-1185">Reference proteome</keyword>
<reference evidence="2 3" key="2">
    <citation type="submission" date="2018-11" db="EMBL/GenBank/DDBJ databases">
        <authorList>
            <consortium name="Pathogen Informatics"/>
        </authorList>
    </citation>
    <scope>NUCLEOTIDE SEQUENCE [LARGE SCALE GENOMIC DNA]</scope>
</reference>
<evidence type="ECO:0000313" key="4">
    <source>
        <dbReference type="WBParaSite" id="TCLT_0000092101-mRNA-1"/>
    </source>
</evidence>
<protein>
    <submittedName>
        <fullName evidence="4">DUF2382 domain-containing protein</fullName>
    </submittedName>
</protein>
<dbReference type="Proteomes" id="UP000276776">
    <property type="component" value="Unassembled WGS sequence"/>
</dbReference>
<proteinExistence type="predicted"/>
<organism evidence="4">
    <name type="scientific">Thelazia callipaeda</name>
    <name type="common">Oriental eyeworm</name>
    <name type="synonym">Parasitic nematode</name>
    <dbReference type="NCBI Taxonomy" id="103827"/>
    <lineage>
        <taxon>Eukaryota</taxon>
        <taxon>Metazoa</taxon>
        <taxon>Ecdysozoa</taxon>
        <taxon>Nematoda</taxon>
        <taxon>Chromadorea</taxon>
        <taxon>Rhabditida</taxon>
        <taxon>Spirurina</taxon>
        <taxon>Spiruromorpha</taxon>
        <taxon>Thelazioidea</taxon>
        <taxon>Thelaziidae</taxon>
        <taxon>Thelazia</taxon>
    </lineage>
</organism>
<reference evidence="4" key="1">
    <citation type="submission" date="2017-02" db="UniProtKB">
        <authorList>
            <consortium name="WormBaseParasite"/>
        </authorList>
    </citation>
    <scope>IDENTIFICATION</scope>
</reference>
<evidence type="ECO:0000313" key="2">
    <source>
        <dbReference type="EMBL" id="VDM96095.1"/>
    </source>
</evidence>
<accession>A0A0N5CLD8</accession>
<gene>
    <name evidence="2" type="ORF">TCLT_LOCUS922</name>
</gene>
<name>A0A0N5CLD8_THECL</name>
<dbReference type="EMBL" id="UYYF01000089">
    <property type="protein sequence ID" value="VDM96095.1"/>
    <property type="molecule type" value="Genomic_DNA"/>
</dbReference>
<dbReference type="AlphaFoldDB" id="A0A0N5CLD8"/>
<feature type="compositionally biased region" description="Basic and acidic residues" evidence="1">
    <location>
        <begin position="90"/>
        <end position="103"/>
    </location>
</feature>
<evidence type="ECO:0000313" key="3">
    <source>
        <dbReference type="Proteomes" id="UP000276776"/>
    </source>
</evidence>
<sequence length="122" mass="14031">MRSHSVQEIVANENVEIRVDTRITTTTTVRADRPDILVYHKNRHELSLIEIGIIDQDMLIAVETEKKQNAQEHARKHLIRSAPWIRRGRISGDQHSRAEREAIAARMPEYNSSPESIVNKEG</sequence>
<evidence type="ECO:0000256" key="1">
    <source>
        <dbReference type="SAM" id="MobiDB-lite"/>
    </source>
</evidence>
<feature type="region of interest" description="Disordered" evidence="1">
    <location>
        <begin position="89"/>
        <end position="122"/>
    </location>
</feature>